<dbReference type="Pfam" id="PF11915">
    <property type="entry name" value="DUF3433"/>
    <property type="match status" value="2"/>
</dbReference>
<dbReference type="PANTHER" id="PTHR37544">
    <property type="entry name" value="SPRAY-RELATED"/>
    <property type="match status" value="1"/>
</dbReference>
<feature type="transmembrane region" description="Helical" evidence="2">
    <location>
        <begin position="366"/>
        <end position="386"/>
    </location>
</feature>
<accession>A0A0E1RWC4</accession>
<evidence type="ECO:0000313" key="3">
    <source>
        <dbReference type="EMBL" id="EAS31867.1"/>
    </source>
</evidence>
<feature type="transmembrane region" description="Helical" evidence="2">
    <location>
        <begin position="676"/>
        <end position="694"/>
    </location>
</feature>
<evidence type="ECO:0000313" key="4">
    <source>
        <dbReference type="Proteomes" id="UP000001261"/>
    </source>
</evidence>
<feature type="transmembrane region" description="Helical" evidence="2">
    <location>
        <begin position="322"/>
        <end position="340"/>
    </location>
</feature>
<keyword evidence="2" id="KW-1133">Transmembrane helix</keyword>
<feature type="transmembrane region" description="Helical" evidence="2">
    <location>
        <begin position="519"/>
        <end position="540"/>
    </location>
</feature>
<dbReference type="EMBL" id="GG704912">
    <property type="protein sequence ID" value="EAS31867.1"/>
    <property type="molecule type" value="Genomic_DNA"/>
</dbReference>
<evidence type="ECO:0008006" key="5">
    <source>
        <dbReference type="Google" id="ProtNLM"/>
    </source>
</evidence>
<feature type="compositionally biased region" description="Basic and acidic residues" evidence="1">
    <location>
        <begin position="462"/>
        <end position="479"/>
    </location>
</feature>
<dbReference type="RefSeq" id="XP_001243450.1">
    <property type="nucleotide sequence ID" value="XM_001243449.2"/>
</dbReference>
<dbReference type="InParanoid" id="A0A0E1RWC4"/>
<feature type="region of interest" description="Disordered" evidence="1">
    <location>
        <begin position="72"/>
        <end position="108"/>
    </location>
</feature>
<dbReference type="STRING" id="246410.A0A0E1RWC4"/>
<feature type="transmembrane region" description="Helical" evidence="2">
    <location>
        <begin position="566"/>
        <end position="583"/>
    </location>
</feature>
<feature type="transmembrane region" description="Helical" evidence="2">
    <location>
        <begin position="259"/>
        <end position="280"/>
    </location>
</feature>
<reference evidence="4" key="2">
    <citation type="journal article" date="2010" name="Genome Res.">
        <title>Population genomic sequencing of Coccidioides fungi reveals recent hybridization and transposon control.</title>
        <authorList>
            <person name="Neafsey D.E."/>
            <person name="Barker B.M."/>
            <person name="Sharpton T.J."/>
            <person name="Stajich J.E."/>
            <person name="Park D.J."/>
            <person name="Whiston E."/>
            <person name="Hung C.-Y."/>
            <person name="McMahan C."/>
            <person name="White J."/>
            <person name="Sykes S."/>
            <person name="Heiman D."/>
            <person name="Young S."/>
            <person name="Zeng Q."/>
            <person name="Abouelleil A."/>
            <person name="Aftuck L."/>
            <person name="Bessette D."/>
            <person name="Brown A."/>
            <person name="FitzGerald M."/>
            <person name="Lui A."/>
            <person name="Macdonald J.P."/>
            <person name="Priest M."/>
            <person name="Orbach M.J."/>
            <person name="Galgiani J.N."/>
            <person name="Kirkland T.N."/>
            <person name="Cole G.T."/>
            <person name="Birren B.W."/>
            <person name="Henn M.R."/>
            <person name="Taylor J.W."/>
            <person name="Rounsley S.D."/>
        </authorList>
    </citation>
    <scope>GENOME REANNOTATION</scope>
    <source>
        <strain evidence="4">RS</strain>
    </source>
</reference>
<gene>
    <name evidence="3" type="ORF">CIMG_07346</name>
</gene>
<keyword evidence="2" id="KW-0812">Transmembrane</keyword>
<dbReference type="OrthoDB" id="3057599at2759"/>
<evidence type="ECO:0000256" key="2">
    <source>
        <dbReference type="SAM" id="Phobius"/>
    </source>
</evidence>
<reference evidence="4" key="1">
    <citation type="journal article" date="2009" name="Genome Res.">
        <title>Comparative genomic analyses of the human fungal pathogens Coccidioides and their relatives.</title>
        <authorList>
            <person name="Sharpton T.J."/>
            <person name="Stajich J.E."/>
            <person name="Rounsley S.D."/>
            <person name="Gardner M.J."/>
            <person name="Wortman J.R."/>
            <person name="Jordar V.S."/>
            <person name="Maiti R."/>
            <person name="Kodira C.D."/>
            <person name="Neafsey D.E."/>
            <person name="Zeng Q."/>
            <person name="Hung C.-Y."/>
            <person name="McMahan C."/>
            <person name="Muszewska A."/>
            <person name="Grynberg M."/>
            <person name="Mandel M.A."/>
            <person name="Kellner E.M."/>
            <person name="Barker B.M."/>
            <person name="Galgiani J.N."/>
            <person name="Orbach M.J."/>
            <person name="Kirkland T.N."/>
            <person name="Cole G.T."/>
            <person name="Henn M.R."/>
            <person name="Birren B.W."/>
            <person name="Taylor J.W."/>
        </authorList>
    </citation>
    <scope>NUCLEOTIDE SEQUENCE [LARGE SCALE GENOMIC DNA]</scope>
    <source>
        <strain evidence="4">RS</strain>
    </source>
</reference>
<dbReference type="Proteomes" id="UP000001261">
    <property type="component" value="Unassembled WGS sequence"/>
</dbReference>
<dbReference type="AlphaFoldDB" id="A0A0E1RWC4"/>
<keyword evidence="4" id="KW-1185">Reference proteome</keyword>
<feature type="region of interest" description="Disordered" evidence="1">
    <location>
        <begin position="1"/>
        <end position="32"/>
    </location>
</feature>
<feature type="transmembrane region" description="Helical" evidence="2">
    <location>
        <begin position="635"/>
        <end position="656"/>
    </location>
</feature>
<dbReference type="InterPro" id="IPR021840">
    <property type="entry name" value="DUF3433"/>
</dbReference>
<proteinExistence type="predicted"/>
<dbReference type="VEuPathDB" id="FungiDB:CIMG_07346"/>
<keyword evidence="2" id="KW-0472">Membrane</keyword>
<sequence>MVSSGTATLKTVDRSRPQLVHTPSQQSVAASSDYYSLSDATVSSAQSRITVVRYQTPPSRTITPAENMINSAPRDQAGRQSDPQLAGSAFRAGARTDTATPTPGVDDTPYIRFAIDQLTRDEELRGQGRQGTIVSTEDYPIERIIPDEGLGYYTPPSIRRADEPEEPEQPQQPQQEPENPPQHDPAAFFIPVDPPQERYQYPPLTAAPCILRPLLLCPLIFSCLCMIAALVFCSVWCQKYDWLWEYNGFGGSRYFVFEFLPQLLAILIVICVFVVQAAVYRVIPFSIIARTINRQRALQNLPMFPRNFLLPDLSHFQHGEPLIGACLLVIWATNFITVPLQSCLFQPKWYAGGGEAGFKWTTVQPIAWLLVAVYALLAAALVAIALRFNLGVTGLQWDPVSLADIIPMIQKSNILHDFDQAEIADRVEEFLPPRPVRLGYWKTSMRQEIFYAIGEGNAPLHRLPERSEGRNEKSRAKEMETEEVDVERQRLNDKNSFERNLHSPFIRFRWAPWFLRDTFVVAWIVIAVVLLIAFMVVSFVNQPIRNGFAPLLSTVVSSSGFSPSNFLYSFIPALIGNFFFLAWQPLDVYFRAIQPFASLSSPSGTSAESSLLLGYNSCFPVEITFVALANRHYKVAYISFVALVSLAIPVLAGGMFMAEWYSGESELRVSTHLPAFYALIAFVMLYALSYSILWPRRKRYLPHKLSTYTDLISFLYQSPLLSDKTFREPKTKVDLVTRTIVPPPGEGGTALYAFGVYHGLDGKEHLGIDRLRRPERGEMLVSPPPGGRPFSM</sequence>
<protein>
    <recommendedName>
        <fullName evidence="5">Phosphoribosylaminoimidazole-succinocarboxamide synthase</fullName>
    </recommendedName>
</protein>
<organism evidence="3 4">
    <name type="scientific">Coccidioides immitis (strain RS)</name>
    <name type="common">Valley fever fungus</name>
    <dbReference type="NCBI Taxonomy" id="246410"/>
    <lineage>
        <taxon>Eukaryota</taxon>
        <taxon>Fungi</taxon>
        <taxon>Dikarya</taxon>
        <taxon>Ascomycota</taxon>
        <taxon>Pezizomycotina</taxon>
        <taxon>Eurotiomycetes</taxon>
        <taxon>Eurotiomycetidae</taxon>
        <taxon>Onygenales</taxon>
        <taxon>Onygenaceae</taxon>
        <taxon>Coccidioides</taxon>
    </lineage>
</organism>
<evidence type="ECO:0000256" key="1">
    <source>
        <dbReference type="SAM" id="MobiDB-lite"/>
    </source>
</evidence>
<dbReference type="KEGG" id="cim:CIMG_07346"/>
<feature type="transmembrane region" description="Helical" evidence="2">
    <location>
        <begin position="214"/>
        <end position="237"/>
    </location>
</feature>
<feature type="region of interest" description="Disordered" evidence="1">
    <location>
        <begin position="462"/>
        <end position="485"/>
    </location>
</feature>
<name>A0A0E1RWC4_COCIM</name>
<dbReference type="OMA" id="YLPWCLR"/>
<feature type="region of interest" description="Disordered" evidence="1">
    <location>
        <begin position="146"/>
        <end position="186"/>
    </location>
</feature>
<dbReference type="PANTHER" id="PTHR37544:SF1">
    <property type="entry name" value="PHOSPHORIBOSYLAMINOIMIDAZOLE-SUCCINOCARBOXAMIDE SYNTHASE"/>
    <property type="match status" value="1"/>
</dbReference>
<dbReference type="GeneID" id="4562023"/>